<evidence type="ECO:0000256" key="1">
    <source>
        <dbReference type="ARBA" id="ARBA00009477"/>
    </source>
</evidence>
<gene>
    <name evidence="4" type="ORF">AAK873_00815</name>
</gene>
<accession>A0ABV4CT20</accession>
<dbReference type="InterPro" id="IPR051909">
    <property type="entry name" value="MFP_Cation_Efflux"/>
</dbReference>
<dbReference type="SUPFAM" id="SSF111369">
    <property type="entry name" value="HlyD-like secretion proteins"/>
    <property type="match status" value="1"/>
</dbReference>
<dbReference type="NCBIfam" id="TIGR01730">
    <property type="entry name" value="RND_mfp"/>
    <property type="match status" value="1"/>
</dbReference>
<dbReference type="Proteomes" id="UP001565200">
    <property type="component" value="Unassembled WGS sequence"/>
</dbReference>
<dbReference type="InterPro" id="IPR058649">
    <property type="entry name" value="CzcB_C"/>
</dbReference>
<evidence type="ECO:0000259" key="3">
    <source>
        <dbReference type="Pfam" id="PF25975"/>
    </source>
</evidence>
<dbReference type="Gene3D" id="2.40.50.100">
    <property type="match status" value="1"/>
</dbReference>
<dbReference type="PROSITE" id="PS51257">
    <property type="entry name" value="PROKAR_LIPOPROTEIN"/>
    <property type="match status" value="1"/>
</dbReference>
<comment type="similarity">
    <text evidence="1">Belongs to the membrane fusion protein (MFP) (TC 8.A.1) family.</text>
</comment>
<dbReference type="PANTHER" id="PTHR30097:SF4">
    <property type="entry name" value="SLR6042 PROTEIN"/>
    <property type="match status" value="1"/>
</dbReference>
<name>A0ABV4CT20_9BACT</name>
<dbReference type="RefSeq" id="WP_121698953.1">
    <property type="nucleotide sequence ID" value="NZ_JBCLPP010000002.1"/>
</dbReference>
<dbReference type="EMBL" id="JBCLPP010000002">
    <property type="protein sequence ID" value="MEY8244152.1"/>
    <property type="molecule type" value="Genomic_DNA"/>
</dbReference>
<evidence type="ECO:0000256" key="2">
    <source>
        <dbReference type="ARBA" id="ARBA00022448"/>
    </source>
</evidence>
<dbReference type="Pfam" id="PF25975">
    <property type="entry name" value="CzcB_C"/>
    <property type="match status" value="1"/>
</dbReference>
<keyword evidence="5" id="KW-1185">Reference proteome</keyword>
<feature type="domain" description="CzcB-like C-terminal circularly permuted SH3-like" evidence="3">
    <location>
        <begin position="303"/>
        <end position="363"/>
    </location>
</feature>
<proteinExistence type="inferred from homology"/>
<protein>
    <submittedName>
        <fullName evidence="4">Efflux RND transporter periplasmic adaptor subunit</fullName>
    </submittedName>
</protein>
<dbReference type="PANTHER" id="PTHR30097">
    <property type="entry name" value="CATION EFFLUX SYSTEM PROTEIN CUSB"/>
    <property type="match status" value="1"/>
</dbReference>
<organism evidence="4 5">
    <name type="scientific">Heminiphilus faecis</name>
    <dbReference type="NCBI Taxonomy" id="2601703"/>
    <lineage>
        <taxon>Bacteria</taxon>
        <taxon>Pseudomonadati</taxon>
        <taxon>Bacteroidota</taxon>
        <taxon>Bacteroidia</taxon>
        <taxon>Bacteroidales</taxon>
        <taxon>Muribaculaceae</taxon>
        <taxon>Heminiphilus</taxon>
    </lineage>
</organism>
<dbReference type="InterPro" id="IPR006143">
    <property type="entry name" value="RND_pump_MFP"/>
</dbReference>
<reference evidence="4 5" key="1">
    <citation type="submission" date="2024-03" db="EMBL/GenBank/DDBJ databases">
        <title>Mouse gut bacterial collection (mGBC) of GemPharmatech.</title>
        <authorList>
            <person name="He Y."/>
            <person name="Dong L."/>
            <person name="Wu D."/>
            <person name="Gao X."/>
            <person name="Lin Z."/>
        </authorList>
    </citation>
    <scope>NUCLEOTIDE SEQUENCE [LARGE SCALE GENOMIC DNA]</scope>
    <source>
        <strain evidence="4 5">54-13</strain>
    </source>
</reference>
<dbReference type="Gene3D" id="2.40.420.20">
    <property type="match status" value="1"/>
</dbReference>
<sequence>MRISYIYIVGATLLSTLFSCGHKEGDGHGHEDAEVKETETHAHGADEIILAPEAAEHFGVLSEVITPSPFNEVITVSGEIASAPEDMAYIAAKSAGIVNLAPGMVVGKQVSAGTRIASISSKGIAGGDVNAAAAADVAAAKKEVDRLRPLYEERIITQKEYNAAVAAYDKARAMYSGSASGSVASSPISGVITAINAGQGAFVNTGDIIATVSHDMRLTLRADLPQKYARQLADISTANFRISYSDSVMSLADLNGKRISSASVAVNPGYIPVYFSFDNNGTVLPGSYAEVYLIGARKENVLVVPVASVVEQQGRHFVYVKIDDHGYEKRPVVLGRDNGTDVEILSGLHSGDCVVVKGSIFVKLAETSNVVPEGHSHNH</sequence>
<keyword evidence="2" id="KW-0813">Transport</keyword>
<evidence type="ECO:0000313" key="4">
    <source>
        <dbReference type="EMBL" id="MEY8244152.1"/>
    </source>
</evidence>
<dbReference type="Gene3D" id="2.40.30.170">
    <property type="match status" value="1"/>
</dbReference>
<evidence type="ECO:0000313" key="5">
    <source>
        <dbReference type="Proteomes" id="UP001565200"/>
    </source>
</evidence>
<comment type="caution">
    <text evidence="4">The sequence shown here is derived from an EMBL/GenBank/DDBJ whole genome shotgun (WGS) entry which is preliminary data.</text>
</comment>
<dbReference type="Gene3D" id="1.10.287.470">
    <property type="entry name" value="Helix hairpin bin"/>
    <property type="match status" value="1"/>
</dbReference>